<dbReference type="PANTHER" id="PTHR17985:SF8">
    <property type="entry name" value="TRANSPORT AND GOLGI ORGANIZATION PROTEIN 2 HOMOLOG"/>
    <property type="match status" value="1"/>
</dbReference>
<dbReference type="RefSeq" id="WP_006224449.1">
    <property type="nucleotide sequence ID" value="NZ_ALJE01000011.1"/>
</dbReference>
<dbReference type="Pfam" id="PF05742">
    <property type="entry name" value="TANGO2"/>
    <property type="match status" value="1"/>
</dbReference>
<dbReference type="EMBL" id="JAOCKG010000002">
    <property type="protein sequence ID" value="MDH2049879.1"/>
    <property type="molecule type" value="Genomic_DNA"/>
</dbReference>
<evidence type="ECO:0000313" key="2">
    <source>
        <dbReference type="Proteomes" id="UP001161276"/>
    </source>
</evidence>
<accession>A0AA43B0M8</accession>
<sequence>MCLAVLALHALPGIPVLIAANRDEFHARLTHPAAEWADAPGVYAGRDGLAGGTWMGATSRGRYALVTNFREPGRHLDAAPSRGALVEDFLRGGTSPAEYLARVHEKDQAYNGFNLIVGDALQAWYLSNRDGAPRALPPGIYALSNHLLDTPWPKLARTKAAFTAVLDRAPQPDMPALFAALADRQGAEDDELPATGLPRDREKLLSSPFIVSPNYGTRSSSVLALHADGAGQLEERRFAPDGTISGESRLAFAWQTGFSGDMLAECG</sequence>
<proteinExistence type="predicted"/>
<dbReference type="Gene3D" id="3.60.60.10">
    <property type="entry name" value="Penicillin V Acylase, Chain A"/>
    <property type="match status" value="1"/>
</dbReference>
<gene>
    <name evidence="1" type="ORF">N5K24_05710</name>
</gene>
<comment type="caution">
    <text evidence="1">The sequence shown here is derived from an EMBL/GenBank/DDBJ whole genome shotgun (WGS) entry which is preliminary data.</text>
</comment>
<dbReference type="InterPro" id="IPR008551">
    <property type="entry name" value="TANGO2"/>
</dbReference>
<dbReference type="AlphaFoldDB" id="A0AA43B0M8"/>
<evidence type="ECO:0000313" key="1">
    <source>
        <dbReference type="EMBL" id="MDH2049879.1"/>
    </source>
</evidence>
<dbReference type="PANTHER" id="PTHR17985">
    <property type="entry name" value="SER/THR-RICH PROTEIN T10 IN DGCR REGION"/>
    <property type="match status" value="1"/>
</dbReference>
<protein>
    <submittedName>
        <fullName evidence="1">NRDE family protein</fullName>
    </submittedName>
</protein>
<reference evidence="1" key="1">
    <citation type="submission" date="2022-09" db="EMBL/GenBank/DDBJ databases">
        <title>Intensive care unit water sources are persistently colonized with multi-drug resistant bacteria and are the site of extensive horizontal gene transfer of antibiotic resistance genes.</title>
        <authorList>
            <person name="Diorio-Toth L."/>
        </authorList>
    </citation>
    <scope>NUCLEOTIDE SEQUENCE</scope>
    <source>
        <strain evidence="1">GD03676</strain>
    </source>
</reference>
<dbReference type="Proteomes" id="UP001161276">
    <property type="component" value="Unassembled WGS sequence"/>
</dbReference>
<organism evidence="1 2">
    <name type="scientific">Achromobacter marplatensis</name>
    <dbReference type="NCBI Taxonomy" id="470868"/>
    <lineage>
        <taxon>Bacteria</taxon>
        <taxon>Pseudomonadati</taxon>
        <taxon>Pseudomonadota</taxon>
        <taxon>Betaproteobacteria</taxon>
        <taxon>Burkholderiales</taxon>
        <taxon>Alcaligenaceae</taxon>
        <taxon>Achromobacter</taxon>
    </lineage>
</organism>
<name>A0AA43B0M8_9BURK</name>